<name>A0A919U2T8_9CELL</name>
<organism evidence="2 3">
    <name type="scientific">Cellulomonas pakistanensis</name>
    <dbReference type="NCBI Taxonomy" id="992287"/>
    <lineage>
        <taxon>Bacteria</taxon>
        <taxon>Bacillati</taxon>
        <taxon>Actinomycetota</taxon>
        <taxon>Actinomycetes</taxon>
        <taxon>Micrococcales</taxon>
        <taxon>Cellulomonadaceae</taxon>
        <taxon>Cellulomonas</taxon>
    </lineage>
</organism>
<reference evidence="2" key="1">
    <citation type="submission" date="2021-01" db="EMBL/GenBank/DDBJ databases">
        <title>Whole genome shotgun sequence of Cellulomonas pakistanensis NBRC 110800.</title>
        <authorList>
            <person name="Komaki H."/>
            <person name="Tamura T."/>
        </authorList>
    </citation>
    <scope>NUCLEOTIDE SEQUENCE</scope>
    <source>
        <strain evidence="2">NBRC 110800</strain>
    </source>
</reference>
<evidence type="ECO:0000313" key="2">
    <source>
        <dbReference type="EMBL" id="GIG35561.1"/>
    </source>
</evidence>
<dbReference type="InterPro" id="IPR009200">
    <property type="entry name" value="DUF1269_membrane"/>
</dbReference>
<dbReference type="RefSeq" id="WP_203667609.1">
    <property type="nucleotide sequence ID" value="NZ_BONO01000005.1"/>
</dbReference>
<keyword evidence="1" id="KW-0472">Membrane</keyword>
<dbReference type="EMBL" id="BONO01000005">
    <property type="protein sequence ID" value="GIG35561.1"/>
    <property type="molecule type" value="Genomic_DNA"/>
</dbReference>
<evidence type="ECO:0000256" key="1">
    <source>
        <dbReference type="SAM" id="Phobius"/>
    </source>
</evidence>
<gene>
    <name evidence="2" type="ORF">Cpa01nite_09420</name>
</gene>
<proteinExistence type="predicted"/>
<dbReference type="AlphaFoldDB" id="A0A919U2T8"/>
<evidence type="ECO:0000313" key="3">
    <source>
        <dbReference type="Proteomes" id="UP000642125"/>
    </source>
</evidence>
<accession>A0A919U2T8</accession>
<dbReference type="Proteomes" id="UP000642125">
    <property type="component" value="Unassembled WGS sequence"/>
</dbReference>
<feature type="transmembrane region" description="Helical" evidence="1">
    <location>
        <begin position="65"/>
        <end position="92"/>
    </location>
</feature>
<sequence>MTTFTAWKFDTPEGAERARGTLLDAQSEGIVKVVDSAVVSWPPGEKRPELHHHHESGKHAAGWGALWGLLVGGLFFVPLLGAAAGAGIGALAKSVEGVGIDEKDLVTLRDETTEGTSVLLAVTQEGDLDRLGERFHGLGSRLVATNLTDAEKSLLLETFG</sequence>
<comment type="caution">
    <text evidence="2">The sequence shown here is derived from an EMBL/GenBank/DDBJ whole genome shotgun (WGS) entry which is preliminary data.</text>
</comment>
<keyword evidence="3" id="KW-1185">Reference proteome</keyword>
<keyword evidence="1" id="KW-1133">Transmembrane helix</keyword>
<protein>
    <submittedName>
        <fullName evidence="2">Membrane protein</fullName>
    </submittedName>
</protein>
<keyword evidence="1" id="KW-0812">Transmembrane</keyword>
<dbReference type="Pfam" id="PF06897">
    <property type="entry name" value="DUF1269"/>
    <property type="match status" value="1"/>
</dbReference>